<keyword evidence="1" id="KW-0812">Transmembrane</keyword>
<feature type="transmembrane region" description="Helical" evidence="1">
    <location>
        <begin position="45"/>
        <end position="66"/>
    </location>
</feature>
<feature type="transmembrane region" description="Helical" evidence="1">
    <location>
        <begin position="78"/>
        <end position="96"/>
    </location>
</feature>
<name>A0A1E5T1Z4_9BACT</name>
<sequence length="136" mass="15213">MSFALLVKSYLLTTVVFFAIDILWLGIIAKNLYNKHLRKLLAPKVNWAAAIVFYLLFIVGIFYFAIVPSVEEASLEAAMLNGGLFGFFTYATYDLTNLATLRGWPIKIVFIDIIWGAVLTASVSTAGFYITNWLMA</sequence>
<proteinExistence type="predicted"/>
<dbReference type="AlphaFoldDB" id="A0A1E5T1Z4"/>
<evidence type="ECO:0000256" key="1">
    <source>
        <dbReference type="SAM" id="Phobius"/>
    </source>
</evidence>
<feature type="transmembrane region" description="Helical" evidence="1">
    <location>
        <begin position="108"/>
        <end position="130"/>
    </location>
</feature>
<dbReference type="Proteomes" id="UP000095552">
    <property type="component" value="Unassembled WGS sequence"/>
</dbReference>
<accession>A0A1E5T1Z4</accession>
<feature type="transmembrane region" description="Helical" evidence="1">
    <location>
        <begin position="12"/>
        <end position="33"/>
    </location>
</feature>
<keyword evidence="3" id="KW-1185">Reference proteome</keyword>
<dbReference type="InterPro" id="IPR018687">
    <property type="entry name" value="DUF2177_membr"/>
</dbReference>
<dbReference type="Pfam" id="PF09945">
    <property type="entry name" value="DUF2177"/>
    <property type="match status" value="1"/>
</dbReference>
<gene>
    <name evidence="2" type="ORF">BFP71_18540</name>
</gene>
<dbReference type="EMBL" id="MDGQ01000005">
    <property type="protein sequence ID" value="OEK05390.1"/>
    <property type="molecule type" value="Genomic_DNA"/>
</dbReference>
<evidence type="ECO:0000313" key="3">
    <source>
        <dbReference type="Proteomes" id="UP000095552"/>
    </source>
</evidence>
<comment type="caution">
    <text evidence="2">The sequence shown here is derived from an EMBL/GenBank/DDBJ whole genome shotgun (WGS) entry which is preliminary data.</text>
</comment>
<dbReference type="RefSeq" id="WP_069836894.1">
    <property type="nucleotide sequence ID" value="NZ_MDGQ01000005.1"/>
</dbReference>
<organism evidence="2 3">
    <name type="scientific">Roseivirga misakiensis</name>
    <dbReference type="NCBI Taxonomy" id="1563681"/>
    <lineage>
        <taxon>Bacteria</taxon>
        <taxon>Pseudomonadati</taxon>
        <taxon>Bacteroidota</taxon>
        <taxon>Cytophagia</taxon>
        <taxon>Cytophagales</taxon>
        <taxon>Roseivirgaceae</taxon>
        <taxon>Roseivirga</taxon>
    </lineage>
</organism>
<dbReference type="OrthoDB" id="166547at2"/>
<evidence type="ECO:0000313" key="2">
    <source>
        <dbReference type="EMBL" id="OEK05390.1"/>
    </source>
</evidence>
<protein>
    <recommendedName>
        <fullName evidence="4">DUF2177 domain-containing protein</fullName>
    </recommendedName>
</protein>
<keyword evidence="1" id="KW-1133">Transmembrane helix</keyword>
<dbReference type="STRING" id="1563681.BFP71_18540"/>
<keyword evidence="1" id="KW-0472">Membrane</keyword>
<reference evidence="2 3" key="1">
    <citation type="submission" date="2016-08" db="EMBL/GenBank/DDBJ databases">
        <title>Draft genome of Fabibacter sp. strain SK-8.</title>
        <authorList>
            <person name="Wong S.-K."/>
            <person name="Hamasaki K."/>
            <person name="Yoshizawa S."/>
        </authorList>
    </citation>
    <scope>NUCLEOTIDE SEQUENCE [LARGE SCALE GENOMIC DNA]</scope>
    <source>
        <strain evidence="2 3">SK-8</strain>
    </source>
</reference>
<evidence type="ECO:0008006" key="4">
    <source>
        <dbReference type="Google" id="ProtNLM"/>
    </source>
</evidence>